<evidence type="ECO:0000256" key="7">
    <source>
        <dbReference type="SAM" id="MobiDB-lite"/>
    </source>
</evidence>
<proteinExistence type="inferred from homology"/>
<comment type="similarity">
    <text evidence="2">Belongs to the resistance-nodulation-cell division (RND) (TC 2.A.6) family. MmpL subfamily.</text>
</comment>
<comment type="subcellular location">
    <subcellularLocation>
        <location evidence="1">Cell membrane</location>
        <topology evidence="1">Multi-pass membrane protein</topology>
    </subcellularLocation>
</comment>
<dbReference type="InterPro" id="IPR000731">
    <property type="entry name" value="SSD"/>
</dbReference>
<feature type="transmembrane region" description="Helical" evidence="8">
    <location>
        <begin position="257"/>
        <end position="275"/>
    </location>
</feature>
<sequence>MIRSLTGYSTRRPWRVIIVWAVVGIFVTIVGQALVFRVTHTDSAGFLPPQYDAAAALRVAEEEFGAERDANAVTVLVARRDGKPLRDADEERIKDAVRELSATRLQMPWTDEQIRGLSEDYSQVPRVAFMTNAPDRSFALLDARLRGNSTDPSMHSLYRVFHDRAEQEFGEAGLRTGFTGGLADVVDRADAEETTQTVVGLLVVGLIVLINVFVFRSVLAAFVPLLAVSVVGGTAVGTVVGAALLTGFDLDPGTPSMIGTVLVGIGVDYFLFLLFRFREELRRRPQEHHRLVAADVAGRVGTAVTSAALTIVAAFATLGVATFGQFRVLGPSVAVSVLVMLVASLTLMPALLAVTGRKMFWPSRILSEKAGRPGAAGRTGEWVARRPLLVLVASVTLLGALAAGVVGVRMDFSTGGTPHDTAAAATAREIAGALPPGVSDPTTVYVTADDDRTLDSRELDVVHRALSEVDGVGKVAAPVFDADRTAARLDAYLTVDSQSQRARDLVAGPVRQAVREATPAGLTSHVGGTAAVFADVATAVDRDLRTVFPVAAALIALILVVLLRSLAAPVVLMLAVGLCFAATFGASALAFQHIGGEAGVTFVLPLVLFLFVVALGTDYNILISDRLREEMAHGGSVRAAVARAVRHTASAVATAGVVLAASFGSLAVNADPSTRQLGFATALGILLSAFVVSLLLVPAAAALLGRGMWWPVRVARVRRDGTSHDTAEPEGHRTEDRPLSRRP</sequence>
<organism evidence="10 11">
    <name type="scientific">Streptomyces rochei</name>
    <name type="common">Streptomyces parvullus</name>
    <dbReference type="NCBI Taxonomy" id="1928"/>
    <lineage>
        <taxon>Bacteria</taxon>
        <taxon>Bacillati</taxon>
        <taxon>Actinomycetota</taxon>
        <taxon>Actinomycetes</taxon>
        <taxon>Kitasatosporales</taxon>
        <taxon>Streptomycetaceae</taxon>
        <taxon>Streptomyces</taxon>
        <taxon>Streptomyces rochei group</taxon>
    </lineage>
</organism>
<feature type="transmembrane region" description="Helical" evidence="8">
    <location>
        <begin position="644"/>
        <end position="667"/>
    </location>
</feature>
<keyword evidence="4 8" id="KW-0812">Transmembrane</keyword>
<feature type="transmembrane region" description="Helical" evidence="8">
    <location>
        <begin position="296"/>
        <end position="321"/>
    </location>
</feature>
<feature type="domain" description="SSD" evidence="9">
    <location>
        <begin position="193"/>
        <end position="354"/>
    </location>
</feature>
<dbReference type="Proteomes" id="UP001231701">
    <property type="component" value="Chromosome"/>
</dbReference>
<dbReference type="PANTHER" id="PTHR33406:SF6">
    <property type="entry name" value="MEMBRANE PROTEIN YDGH-RELATED"/>
    <property type="match status" value="1"/>
</dbReference>
<keyword evidence="5 8" id="KW-1133">Transmembrane helix</keyword>
<evidence type="ECO:0000313" key="11">
    <source>
        <dbReference type="Proteomes" id="UP001231701"/>
    </source>
</evidence>
<dbReference type="GO" id="GO:0005886">
    <property type="term" value="C:plasma membrane"/>
    <property type="evidence" value="ECO:0007669"/>
    <property type="project" value="UniProtKB-SubCell"/>
</dbReference>
<evidence type="ECO:0000256" key="5">
    <source>
        <dbReference type="ARBA" id="ARBA00022989"/>
    </source>
</evidence>
<feature type="transmembrane region" description="Helical" evidence="8">
    <location>
        <begin position="602"/>
        <end position="623"/>
    </location>
</feature>
<dbReference type="EMBL" id="CP121271">
    <property type="protein sequence ID" value="WMC84336.1"/>
    <property type="molecule type" value="Genomic_DNA"/>
</dbReference>
<name>A0AAX3ZAZ1_STRRO</name>
<evidence type="ECO:0000256" key="3">
    <source>
        <dbReference type="ARBA" id="ARBA00022475"/>
    </source>
</evidence>
<dbReference type="Pfam" id="PF03176">
    <property type="entry name" value="MMPL"/>
    <property type="match status" value="2"/>
</dbReference>
<dbReference type="RefSeq" id="WP_306691494.1">
    <property type="nucleotide sequence ID" value="NZ_CP121271.1"/>
</dbReference>
<evidence type="ECO:0000256" key="6">
    <source>
        <dbReference type="ARBA" id="ARBA00023136"/>
    </source>
</evidence>
<gene>
    <name evidence="10" type="ORF">P7W03_01660</name>
</gene>
<accession>A0AAX3ZAZ1</accession>
<reference evidence="10" key="1">
    <citation type="submission" date="2023-03" db="EMBL/GenBank/DDBJ databases">
        <title>Borrelidin-producing and root-colonizing Streptomyces rochei is a potent biopesticide for soil-borne oomycete-caused plant diseases.</title>
        <authorList>
            <person name="Zhou D."/>
            <person name="Wang X."/>
            <person name="Navarro-Munoz J.C."/>
            <person name="Li W."/>
            <person name="Li J."/>
            <person name="Jiu M."/>
            <person name="Deng S."/>
            <person name="Ye Y."/>
            <person name="Daly P."/>
            <person name="Wei L."/>
        </authorList>
    </citation>
    <scope>NUCLEOTIDE SEQUENCE</scope>
    <source>
        <strain evidence="10">JK1</strain>
    </source>
</reference>
<evidence type="ECO:0000256" key="4">
    <source>
        <dbReference type="ARBA" id="ARBA00022692"/>
    </source>
</evidence>
<evidence type="ECO:0000259" key="9">
    <source>
        <dbReference type="PROSITE" id="PS50156"/>
    </source>
</evidence>
<dbReference type="AlphaFoldDB" id="A0AAX3ZAZ1"/>
<feature type="transmembrane region" description="Helical" evidence="8">
    <location>
        <begin position="546"/>
        <end position="563"/>
    </location>
</feature>
<feature type="transmembrane region" description="Helical" evidence="8">
    <location>
        <begin position="570"/>
        <end position="590"/>
    </location>
</feature>
<feature type="transmembrane region" description="Helical" evidence="8">
    <location>
        <begin position="12"/>
        <end position="36"/>
    </location>
</feature>
<dbReference type="Gene3D" id="1.20.1640.10">
    <property type="entry name" value="Multidrug efflux transporter AcrB transmembrane domain"/>
    <property type="match status" value="2"/>
</dbReference>
<protein>
    <submittedName>
        <fullName evidence="10">MMPL family transporter</fullName>
    </submittedName>
</protein>
<dbReference type="SUPFAM" id="SSF82866">
    <property type="entry name" value="Multidrug efflux transporter AcrB transmembrane domain"/>
    <property type="match status" value="2"/>
</dbReference>
<dbReference type="GeneID" id="90940691"/>
<evidence type="ECO:0000256" key="2">
    <source>
        <dbReference type="ARBA" id="ARBA00010157"/>
    </source>
</evidence>
<feature type="region of interest" description="Disordered" evidence="7">
    <location>
        <begin position="721"/>
        <end position="743"/>
    </location>
</feature>
<evidence type="ECO:0000256" key="8">
    <source>
        <dbReference type="SAM" id="Phobius"/>
    </source>
</evidence>
<feature type="transmembrane region" description="Helical" evidence="8">
    <location>
        <begin position="388"/>
        <end position="408"/>
    </location>
</feature>
<feature type="transmembrane region" description="Helical" evidence="8">
    <location>
        <begin position="679"/>
        <end position="704"/>
    </location>
</feature>
<feature type="transmembrane region" description="Helical" evidence="8">
    <location>
        <begin position="333"/>
        <end position="354"/>
    </location>
</feature>
<feature type="transmembrane region" description="Helical" evidence="8">
    <location>
        <begin position="198"/>
        <end position="215"/>
    </location>
</feature>
<dbReference type="InterPro" id="IPR004869">
    <property type="entry name" value="MMPL_dom"/>
</dbReference>
<dbReference type="InterPro" id="IPR050545">
    <property type="entry name" value="Mycobact_MmpL"/>
</dbReference>
<keyword evidence="6 8" id="KW-0472">Membrane</keyword>
<feature type="transmembrane region" description="Helical" evidence="8">
    <location>
        <begin position="222"/>
        <end position="245"/>
    </location>
</feature>
<evidence type="ECO:0000313" key="10">
    <source>
        <dbReference type="EMBL" id="WMC84336.1"/>
    </source>
</evidence>
<keyword evidence="3" id="KW-1003">Cell membrane</keyword>
<evidence type="ECO:0000256" key="1">
    <source>
        <dbReference type="ARBA" id="ARBA00004651"/>
    </source>
</evidence>
<dbReference type="PANTHER" id="PTHR33406">
    <property type="entry name" value="MEMBRANE PROTEIN MJ1562-RELATED"/>
    <property type="match status" value="1"/>
</dbReference>
<dbReference type="PROSITE" id="PS50156">
    <property type="entry name" value="SSD"/>
    <property type="match status" value="1"/>
</dbReference>